<dbReference type="InterPro" id="IPR047971">
    <property type="entry name" value="ExeM-like"/>
</dbReference>
<feature type="domain" description="Calx-beta" evidence="6">
    <location>
        <begin position="264"/>
        <end position="358"/>
    </location>
</feature>
<keyword evidence="3" id="KW-0106">Calcium</keyword>
<keyword evidence="9" id="KW-1185">Reference proteome</keyword>
<evidence type="ECO:0000256" key="4">
    <source>
        <dbReference type="SAM" id="MobiDB-lite"/>
    </source>
</evidence>
<evidence type="ECO:0000256" key="5">
    <source>
        <dbReference type="SAM" id="SignalP"/>
    </source>
</evidence>
<keyword evidence="8" id="KW-0540">Nuclease</keyword>
<evidence type="ECO:0000313" key="8">
    <source>
        <dbReference type="EMBL" id="MCQ4164182.1"/>
    </source>
</evidence>
<feature type="region of interest" description="Disordered" evidence="4">
    <location>
        <begin position="941"/>
        <end position="960"/>
    </location>
</feature>
<feature type="region of interest" description="Disordered" evidence="4">
    <location>
        <begin position="664"/>
        <end position="686"/>
    </location>
</feature>
<name>A0ABT1QPG7_9GAMM</name>
<evidence type="ECO:0000256" key="1">
    <source>
        <dbReference type="ARBA" id="ARBA00022729"/>
    </source>
</evidence>
<comment type="caution">
    <text evidence="8">The sequence shown here is derived from an EMBL/GenBank/DDBJ whole genome shotgun (WGS) entry which is preliminary data.</text>
</comment>
<feature type="domain" description="Endonuclease/exonuclease/phosphatase" evidence="7">
    <location>
        <begin position="704"/>
        <end position="916"/>
    </location>
</feature>
<evidence type="ECO:0000256" key="3">
    <source>
        <dbReference type="ARBA" id="ARBA00022837"/>
    </source>
</evidence>
<dbReference type="Pfam" id="PF03160">
    <property type="entry name" value="Calx-beta"/>
    <property type="match status" value="1"/>
</dbReference>
<evidence type="ECO:0000313" key="9">
    <source>
        <dbReference type="Proteomes" id="UP001165498"/>
    </source>
</evidence>
<dbReference type="GO" id="GO:0004519">
    <property type="term" value="F:endonuclease activity"/>
    <property type="evidence" value="ECO:0007669"/>
    <property type="project" value="UniProtKB-KW"/>
</dbReference>
<dbReference type="Proteomes" id="UP001165498">
    <property type="component" value="Unassembled WGS sequence"/>
</dbReference>
<evidence type="ECO:0000256" key="2">
    <source>
        <dbReference type="ARBA" id="ARBA00022737"/>
    </source>
</evidence>
<proteinExistence type="predicted"/>
<evidence type="ECO:0000259" key="7">
    <source>
        <dbReference type="Pfam" id="PF03372"/>
    </source>
</evidence>
<dbReference type="Gene3D" id="3.60.10.10">
    <property type="entry name" value="Endonuclease/exonuclease/phosphatase"/>
    <property type="match status" value="1"/>
</dbReference>
<dbReference type="CDD" id="cd04486">
    <property type="entry name" value="YhcR_OBF_like"/>
    <property type="match status" value="1"/>
</dbReference>
<dbReference type="Gene3D" id="2.60.40.2030">
    <property type="match status" value="1"/>
</dbReference>
<keyword evidence="1 5" id="KW-0732">Signal</keyword>
<dbReference type="InterPro" id="IPR036691">
    <property type="entry name" value="Endo/exonu/phosph_ase_sf"/>
</dbReference>
<accession>A0ABT1QPG7</accession>
<dbReference type="PANTHER" id="PTHR42834:SF1">
    <property type="entry name" value="ENDONUCLEASE_EXONUCLEASE_PHOSPHATASE FAMILY PROTEIN (AFU_ORTHOLOGUE AFUA_3G09210)"/>
    <property type="match status" value="1"/>
</dbReference>
<evidence type="ECO:0000259" key="6">
    <source>
        <dbReference type="Pfam" id="PF03160"/>
    </source>
</evidence>
<feature type="chain" id="PRO_5047175369" evidence="5">
    <location>
        <begin position="28"/>
        <end position="996"/>
    </location>
</feature>
<dbReference type="SUPFAM" id="SSF56219">
    <property type="entry name" value="DNase I-like"/>
    <property type="match status" value="1"/>
</dbReference>
<reference evidence="8" key="1">
    <citation type="submission" date="2022-07" db="EMBL/GenBank/DDBJ databases">
        <title>Tahibacter sp., a new gammaproteobacterium isolated from the silt sample collected at pig farm.</title>
        <authorList>
            <person name="Chen H."/>
        </authorList>
    </citation>
    <scope>NUCLEOTIDE SEQUENCE</scope>
    <source>
        <strain evidence="8">P2K</strain>
    </source>
</reference>
<dbReference type="SUPFAM" id="SSF141072">
    <property type="entry name" value="CalX-like"/>
    <property type="match status" value="1"/>
</dbReference>
<dbReference type="EMBL" id="JANFQO010000004">
    <property type="protein sequence ID" value="MCQ4164182.1"/>
    <property type="molecule type" value="Genomic_DNA"/>
</dbReference>
<dbReference type="InterPro" id="IPR038081">
    <property type="entry name" value="CalX-like_sf"/>
</dbReference>
<dbReference type="InterPro" id="IPR005135">
    <property type="entry name" value="Endo/exonuclease/phosphatase"/>
</dbReference>
<protein>
    <submittedName>
        <fullName evidence="8">ExeM/NucH family extracellular endonuclease</fullName>
    </submittedName>
</protein>
<dbReference type="InterPro" id="IPR003644">
    <property type="entry name" value="Calx_beta"/>
</dbReference>
<organism evidence="8 9">
    <name type="scientific">Tahibacter harae</name>
    <dbReference type="NCBI Taxonomy" id="2963937"/>
    <lineage>
        <taxon>Bacteria</taxon>
        <taxon>Pseudomonadati</taxon>
        <taxon>Pseudomonadota</taxon>
        <taxon>Gammaproteobacteria</taxon>
        <taxon>Lysobacterales</taxon>
        <taxon>Rhodanobacteraceae</taxon>
        <taxon>Tahibacter</taxon>
    </lineage>
</organism>
<dbReference type="NCBIfam" id="NF033681">
    <property type="entry name" value="ExeM_NucH_DNase"/>
    <property type="match status" value="1"/>
</dbReference>
<keyword evidence="8" id="KW-0378">Hydrolase</keyword>
<feature type="signal peptide" evidence="5">
    <location>
        <begin position="1"/>
        <end position="27"/>
    </location>
</feature>
<dbReference type="RefSeq" id="WP_255912559.1">
    <property type="nucleotide sequence ID" value="NZ_JANFQO010000004.1"/>
</dbReference>
<dbReference type="Pfam" id="PF03372">
    <property type="entry name" value="Exo_endo_phos"/>
    <property type="match status" value="1"/>
</dbReference>
<keyword evidence="2" id="KW-0677">Repeat</keyword>
<gene>
    <name evidence="8" type="ORF">NM961_05605</name>
</gene>
<dbReference type="PANTHER" id="PTHR42834">
    <property type="entry name" value="ENDONUCLEASE/EXONUCLEASE/PHOSPHATASE FAMILY PROTEIN (AFU_ORTHOLOGUE AFUA_3G09210)"/>
    <property type="match status" value="1"/>
</dbReference>
<sequence length="996" mass="102429">MIFATHPLRRAYGACALLLLAAAPASAQVALNALDTAYTQNFNALPASGSSAWSNNTTLAGWYHARTGSGGSIVADTGAGNAGNLYSYGAAGANERALGSVGSGNAAVGDIYYGLRLRNATGSTITSLDVAYTVEQWRNSGAAAQTATFSYLIAPAVTGSLTEFQSSGTAVTSLDMTSPVSGGAAAALNGNLAANRVARNFTLSGISLPDGSEIMLRWADPDHGGADHGLAMDDLSVTPHGSGPQPLSLSIADAGRAEGNSGTSVLSFTVNLNQPAPAGGVTFDIATSNGAATAGSDYVASALTAQTIAAGSSSYTFDVVINGDTDAEPDETFLVSVGNVVNALVADGQATGTIINDDALPLAKIHDVQGNGAATTIGSNVEVSVEGIVTASYQGAGKLSGFFLQEEDADADADPNTSEGIFIYCGACPTPVGEGQRVRATGLVSEFFGLTEISASTAAAVVVTDAGNNLGAITPATVALPVAGDLNAYYEARESMLVRFSDSLFVAEYFELARYGQIELYQGARPRQFTEDNAPSASGNAAHLQALARRRVLLDDENNVENWPLTLPEGAQYFFHPQANGGFSAGVHGTDFFRGGDRVDNLTGVLHWSFNGTSGSDAWRIRPTRSTPVAFTPVNVRPAQAPVVGGAIKAAGVNVLNYFTTLDTTSSSNSGPCGPSGGQDCRGADSAAELDRQRERTAIVLCGLDADVFGLVEIENGATAAAINDLLGAVNARCGGAQPYVAVNTGGALGTDAIRVLLIYRSGVLAPVGSALTDMNSIHNRPPTAQTFDVVDAANPARGQRFTVIASHFKSKGCGSASGGDSDSGDGQACYAARRTQQAARLLSWIDATVIPAANDPDVLLLGDYNAYAKETPITTLTGAGYVDLLAALGGAQAYSYLFDGQLGHLDYALASASLAGQIVGIAPWHINADELPQFDYNDDVKDTGEPAYQEEPNGSALKPPRSLVLDAAPYRASDHDPVLVGLFGGDILFQDGFEE</sequence>
<keyword evidence="8" id="KW-0255">Endonuclease</keyword>